<dbReference type="InterPro" id="IPR025921">
    <property type="entry name" value="HmuY"/>
</dbReference>
<evidence type="ECO:0000313" key="2">
    <source>
        <dbReference type="EMBL" id="TDO23246.1"/>
    </source>
</evidence>
<gene>
    <name evidence="2" type="ORF">CLV32_2235</name>
</gene>
<organism evidence="2 3">
    <name type="scientific">Pedobacter duraquae</name>
    <dbReference type="NCBI Taxonomy" id="425511"/>
    <lineage>
        <taxon>Bacteria</taxon>
        <taxon>Pseudomonadati</taxon>
        <taxon>Bacteroidota</taxon>
        <taxon>Sphingobacteriia</taxon>
        <taxon>Sphingobacteriales</taxon>
        <taxon>Sphingobacteriaceae</taxon>
        <taxon>Pedobacter</taxon>
    </lineage>
</organism>
<feature type="signal peptide" evidence="1">
    <location>
        <begin position="1"/>
        <end position="21"/>
    </location>
</feature>
<keyword evidence="1" id="KW-0732">Signal</keyword>
<protein>
    <submittedName>
        <fullName evidence="2">Heme-binding HmuY-like protein</fullName>
    </submittedName>
</protein>
<keyword evidence="3" id="KW-1185">Reference proteome</keyword>
<dbReference type="EMBL" id="SNWM01000002">
    <property type="protein sequence ID" value="TDO23246.1"/>
    <property type="molecule type" value="Genomic_DNA"/>
</dbReference>
<dbReference type="AlphaFoldDB" id="A0A4R6IMK9"/>
<sequence length="360" mass="38356">MNKFSKIIGLLCIAACFTACQKDDEPTIVIPPSEGSSLTLNGLIGAEAGASAGNSVFVDFSTDKQTGIARNSWDLGFYSGSDFRVIINHAVGATAIQLNKTDLNQVTAADTTALAINGDLAIGQGAGGFATIDPVESELSAYLSGTVIKQVSATDADNKVYIINRGAGGLTENRGWQKIRVIRAGAGYTLQYAKITETTFKTLTVTKDAAFNFKYVSFVKGTVDAEPAKADWDIEWGFTTYKASATIPYTFSDFVLINFVNGVTAAEVRFSGTDANSTVKYADFTESNLTGITFSGKRDAVGSNWRVTSPATSAAVKTDRFYLVKDPAGNVYKLKFVSFIASDGGVRGKPVIEYKLVKKA</sequence>
<evidence type="ECO:0000313" key="3">
    <source>
        <dbReference type="Proteomes" id="UP000295499"/>
    </source>
</evidence>
<dbReference type="RefSeq" id="WP_133555277.1">
    <property type="nucleotide sequence ID" value="NZ_SNWM01000002.1"/>
</dbReference>
<reference evidence="2 3" key="1">
    <citation type="submission" date="2019-03" db="EMBL/GenBank/DDBJ databases">
        <title>Genomic Encyclopedia of Archaeal and Bacterial Type Strains, Phase II (KMG-II): from individual species to whole genera.</title>
        <authorList>
            <person name="Goeker M."/>
        </authorList>
    </citation>
    <scope>NUCLEOTIDE SEQUENCE [LARGE SCALE GENOMIC DNA]</scope>
    <source>
        <strain evidence="2 3">DSM 19034</strain>
    </source>
</reference>
<dbReference type="Pfam" id="PF14064">
    <property type="entry name" value="HmuY"/>
    <property type="match status" value="1"/>
</dbReference>
<dbReference type="OrthoDB" id="1091850at2"/>
<accession>A0A4R6IMK9</accession>
<comment type="caution">
    <text evidence="2">The sequence shown here is derived from an EMBL/GenBank/DDBJ whole genome shotgun (WGS) entry which is preliminary data.</text>
</comment>
<proteinExistence type="predicted"/>
<dbReference type="CDD" id="cd12105">
    <property type="entry name" value="HmuY"/>
    <property type="match status" value="1"/>
</dbReference>
<evidence type="ECO:0000256" key="1">
    <source>
        <dbReference type="SAM" id="SignalP"/>
    </source>
</evidence>
<name>A0A4R6IMK9_9SPHI</name>
<feature type="chain" id="PRO_5020756538" evidence="1">
    <location>
        <begin position="22"/>
        <end position="360"/>
    </location>
</feature>
<dbReference type="Proteomes" id="UP000295499">
    <property type="component" value="Unassembled WGS sequence"/>
</dbReference>